<comment type="catalytic activity">
    <reaction evidence="12 17">
        <text>L-valine + 2-oxoglutarate = 3-methyl-2-oxobutanoate + L-glutamate</text>
        <dbReference type="Rhea" id="RHEA:24813"/>
        <dbReference type="ChEBI" id="CHEBI:11851"/>
        <dbReference type="ChEBI" id="CHEBI:16810"/>
        <dbReference type="ChEBI" id="CHEBI:29985"/>
        <dbReference type="ChEBI" id="CHEBI:57762"/>
        <dbReference type="EC" id="2.6.1.42"/>
    </reaction>
</comment>
<dbReference type="GO" id="GO:0052654">
    <property type="term" value="F:L-leucine-2-oxoglutarate transaminase activity"/>
    <property type="evidence" value="ECO:0007669"/>
    <property type="project" value="RHEA"/>
</dbReference>
<comment type="pathway">
    <text evidence="5 17">Amino-acid biosynthesis; L-leucine biosynthesis; L-leucine from 3-methyl-2-oxobutanoate: step 4/4.</text>
</comment>
<dbReference type="FunFam" id="3.20.10.10:FF:000002">
    <property type="entry name" value="D-alanine aminotransferase"/>
    <property type="match status" value="1"/>
</dbReference>
<evidence type="ECO:0000256" key="4">
    <source>
        <dbReference type="ARBA" id="ARBA00004931"/>
    </source>
</evidence>
<dbReference type="GO" id="GO:0052656">
    <property type="term" value="F:L-isoleucine-2-oxoglutarate transaminase activity"/>
    <property type="evidence" value="ECO:0007669"/>
    <property type="project" value="RHEA"/>
</dbReference>
<dbReference type="Pfam" id="PF01063">
    <property type="entry name" value="Aminotran_4"/>
    <property type="match status" value="1"/>
</dbReference>
<name>A0A0C2MPZ5_9RICK</name>
<dbReference type="GO" id="GO:0009097">
    <property type="term" value="P:isoleucine biosynthetic process"/>
    <property type="evidence" value="ECO:0007669"/>
    <property type="project" value="UniProtKB-UniPathway"/>
</dbReference>
<evidence type="ECO:0000256" key="9">
    <source>
        <dbReference type="ARBA" id="ARBA00022679"/>
    </source>
</evidence>
<dbReference type="InterPro" id="IPR050571">
    <property type="entry name" value="Class-IV_PLP-Dep_Aminotrnsfr"/>
</dbReference>
<dbReference type="PANTHER" id="PTHR42743">
    <property type="entry name" value="AMINO-ACID AMINOTRANSFERASE"/>
    <property type="match status" value="1"/>
</dbReference>
<comment type="catalytic activity">
    <reaction evidence="14 17">
        <text>L-leucine + 2-oxoglutarate = 4-methyl-2-oxopentanoate + L-glutamate</text>
        <dbReference type="Rhea" id="RHEA:18321"/>
        <dbReference type="ChEBI" id="CHEBI:16810"/>
        <dbReference type="ChEBI" id="CHEBI:17865"/>
        <dbReference type="ChEBI" id="CHEBI:29985"/>
        <dbReference type="ChEBI" id="CHEBI:57427"/>
        <dbReference type="EC" id="2.6.1.42"/>
    </reaction>
</comment>
<organism evidence="18 19">
    <name type="scientific">Rickettsia asembonensis</name>
    <dbReference type="NCBI Taxonomy" id="1068590"/>
    <lineage>
        <taxon>Bacteria</taxon>
        <taxon>Pseudomonadati</taxon>
        <taxon>Pseudomonadota</taxon>
        <taxon>Alphaproteobacteria</taxon>
        <taxon>Rickettsiales</taxon>
        <taxon>Rickettsiaceae</taxon>
        <taxon>Rickettsieae</taxon>
        <taxon>Rickettsia</taxon>
        <taxon>spotted fever group</taxon>
    </lineage>
</organism>
<comment type="caution">
    <text evidence="18">The sequence shown here is derived from an EMBL/GenBank/DDBJ whole genome shotgun (WGS) entry which is preliminary data.</text>
</comment>
<dbReference type="EC" id="2.6.1.42" evidence="17"/>
<evidence type="ECO:0000256" key="7">
    <source>
        <dbReference type="ARBA" id="ARBA00022576"/>
    </source>
</evidence>
<dbReference type="RefSeq" id="WP_041077721.1">
    <property type="nucleotide sequence ID" value="NZ_JWSW01000003.1"/>
</dbReference>
<dbReference type="Gene3D" id="3.30.470.10">
    <property type="match status" value="1"/>
</dbReference>
<evidence type="ECO:0000256" key="13">
    <source>
        <dbReference type="ARBA" id="ARBA00048798"/>
    </source>
</evidence>
<protein>
    <recommendedName>
        <fullName evidence="17">Branched-chain-amino-acid aminotransferase</fullName>
        <shortName evidence="17">BCAT</shortName>
        <ecNumber evidence="17">2.6.1.42</ecNumber>
    </recommendedName>
</protein>
<dbReference type="SUPFAM" id="SSF56752">
    <property type="entry name" value="D-aminoacid aminotransferase-like PLP-dependent enzymes"/>
    <property type="match status" value="1"/>
</dbReference>
<comment type="cofactor">
    <cofactor evidence="1 16">
        <name>pyridoxal 5'-phosphate</name>
        <dbReference type="ChEBI" id="CHEBI:597326"/>
    </cofactor>
</comment>
<dbReference type="GO" id="GO:0052655">
    <property type="term" value="F:L-valine-2-oxoglutarate transaminase activity"/>
    <property type="evidence" value="ECO:0007669"/>
    <property type="project" value="RHEA"/>
</dbReference>
<dbReference type="InterPro" id="IPR005785">
    <property type="entry name" value="B_amino_transI"/>
</dbReference>
<dbReference type="InterPro" id="IPR001544">
    <property type="entry name" value="Aminotrans_IV"/>
</dbReference>
<keyword evidence="11 17" id="KW-0100">Branched-chain amino acid biosynthesis</keyword>
<evidence type="ECO:0000256" key="15">
    <source>
        <dbReference type="RuleBase" id="RU004106"/>
    </source>
</evidence>
<dbReference type="InterPro" id="IPR036038">
    <property type="entry name" value="Aminotransferase-like"/>
</dbReference>
<accession>A0A0C2MPZ5</accession>
<comment type="pathway">
    <text evidence="4 17">Amino-acid biosynthesis; L-valine biosynthesis; L-valine from pyruvate: step 4/4.</text>
</comment>
<dbReference type="PANTHER" id="PTHR42743:SF11">
    <property type="entry name" value="AMINODEOXYCHORISMATE LYASE"/>
    <property type="match status" value="1"/>
</dbReference>
<comment type="function">
    <text evidence="2 17">Acts on leucine, isoleucine and valine.</text>
</comment>
<evidence type="ECO:0000256" key="6">
    <source>
        <dbReference type="ARBA" id="ARBA00009320"/>
    </source>
</evidence>
<evidence type="ECO:0000313" key="19">
    <source>
        <dbReference type="Proteomes" id="UP000031952"/>
    </source>
</evidence>
<dbReference type="AlphaFoldDB" id="A0A0C2MPZ5"/>
<keyword evidence="10 16" id="KW-0663">Pyridoxal phosphate</keyword>
<evidence type="ECO:0000256" key="14">
    <source>
        <dbReference type="ARBA" id="ARBA00049229"/>
    </source>
</evidence>
<dbReference type="PROSITE" id="PS00770">
    <property type="entry name" value="AA_TRANSFER_CLASS_4"/>
    <property type="match status" value="1"/>
</dbReference>
<keyword evidence="8 17" id="KW-0028">Amino-acid biosynthesis</keyword>
<keyword evidence="19" id="KW-1185">Reference proteome</keyword>
<evidence type="ECO:0000256" key="2">
    <source>
        <dbReference type="ARBA" id="ARBA00003109"/>
    </source>
</evidence>
<dbReference type="UniPathway" id="UPA00049">
    <property type="reaction ID" value="UER00062"/>
</dbReference>
<evidence type="ECO:0000256" key="10">
    <source>
        <dbReference type="ARBA" id="ARBA00022898"/>
    </source>
</evidence>
<dbReference type="GO" id="GO:0009098">
    <property type="term" value="P:L-leucine biosynthetic process"/>
    <property type="evidence" value="ECO:0007669"/>
    <property type="project" value="UniProtKB-UniPathway"/>
</dbReference>
<dbReference type="NCBIfam" id="NF005146">
    <property type="entry name" value="PRK06606.1"/>
    <property type="match status" value="1"/>
</dbReference>
<evidence type="ECO:0000256" key="5">
    <source>
        <dbReference type="ARBA" id="ARBA00005072"/>
    </source>
</evidence>
<dbReference type="InterPro" id="IPR018300">
    <property type="entry name" value="Aminotrans_IV_CS"/>
</dbReference>
<evidence type="ECO:0000256" key="17">
    <source>
        <dbReference type="RuleBase" id="RU364094"/>
    </source>
</evidence>
<dbReference type="InterPro" id="IPR043132">
    <property type="entry name" value="BCAT-like_C"/>
</dbReference>
<proteinExistence type="inferred from homology"/>
<comment type="catalytic activity">
    <reaction evidence="13 17">
        <text>L-isoleucine + 2-oxoglutarate = (S)-3-methyl-2-oxopentanoate + L-glutamate</text>
        <dbReference type="Rhea" id="RHEA:24801"/>
        <dbReference type="ChEBI" id="CHEBI:16810"/>
        <dbReference type="ChEBI" id="CHEBI:29985"/>
        <dbReference type="ChEBI" id="CHEBI:35146"/>
        <dbReference type="ChEBI" id="CHEBI:58045"/>
        <dbReference type="EC" id="2.6.1.42"/>
    </reaction>
</comment>
<gene>
    <name evidence="17" type="primary">ilvE</name>
    <name evidence="18" type="ORF">SB78_00670</name>
</gene>
<evidence type="ECO:0000256" key="12">
    <source>
        <dbReference type="ARBA" id="ARBA00048212"/>
    </source>
</evidence>
<comment type="pathway">
    <text evidence="3 17">Amino-acid biosynthesis; L-isoleucine biosynthesis; L-isoleucine from 2-oxobutanoate: step 4/4.</text>
</comment>
<evidence type="ECO:0000256" key="11">
    <source>
        <dbReference type="ARBA" id="ARBA00023304"/>
    </source>
</evidence>
<evidence type="ECO:0000256" key="16">
    <source>
        <dbReference type="RuleBase" id="RU004516"/>
    </source>
</evidence>
<dbReference type="Gene3D" id="3.20.10.10">
    <property type="entry name" value="D-amino Acid Aminotransferase, subunit A, domain 2"/>
    <property type="match status" value="1"/>
</dbReference>
<evidence type="ECO:0000256" key="3">
    <source>
        <dbReference type="ARBA" id="ARBA00004824"/>
    </source>
</evidence>
<evidence type="ECO:0000256" key="8">
    <source>
        <dbReference type="ARBA" id="ARBA00022605"/>
    </source>
</evidence>
<sequence>MTMIKLEQIFWHVWINGDLVPYQFARIHVLTHSLHYSGSVFGGERAYNGKVFKLKEHTERLIKSAEALGLKVPYSVDEIIKAHELVIKQNNIKDAYIRPLIWCGDESLNITNPDLSTNLLIAGIPSMPRSFEKGINLHVSRWRKAIPDSTPVQSKSAAQYNMAITSKKEAKALGYDDALLLDYEGYIAECTTTNIFFVKDKTLYTPIADRFLNGITRQTIIEIAKDLGLKVKEERLKLEQIENFTGCFVTGTAIEVQNIDSIDLGNKKITFDDHQIADRLKKEYGRIVRE</sequence>
<dbReference type="Proteomes" id="UP000031952">
    <property type="component" value="Unassembled WGS sequence"/>
</dbReference>
<dbReference type="InterPro" id="IPR043131">
    <property type="entry name" value="BCAT-like_N"/>
</dbReference>
<reference evidence="18 19" key="1">
    <citation type="submission" date="2014-12" db="EMBL/GenBank/DDBJ databases">
        <title>Whole genome sequence of Candidatus Rickettsia asemboensis strain NMRCii isolated from cat fleas in west Kenya.</title>
        <authorList>
            <person name="Jima D."/>
            <person name="Luce-Fedrow A."/>
            <person name="Yang Y."/>
            <person name="Maina A.N."/>
            <person name="Snesrud E.C."/>
            <person name="Jarman R.G."/>
            <person name="Richards A.L."/>
            <person name="Hang J."/>
        </authorList>
    </citation>
    <scope>NUCLEOTIDE SEQUENCE [LARGE SCALE GENOMIC DNA]</scope>
    <source>
        <strain evidence="18 19">NMRCii</strain>
    </source>
</reference>
<dbReference type="UniPathway" id="UPA00048">
    <property type="reaction ID" value="UER00073"/>
</dbReference>
<dbReference type="NCBIfam" id="TIGR01122">
    <property type="entry name" value="ilvE_I"/>
    <property type="match status" value="1"/>
</dbReference>
<dbReference type="UniPathway" id="UPA00047">
    <property type="reaction ID" value="UER00058"/>
</dbReference>
<comment type="similarity">
    <text evidence="6 15">Belongs to the class-IV pyridoxal-phosphate-dependent aminotransferase family.</text>
</comment>
<dbReference type="GO" id="GO:0009099">
    <property type="term" value="P:L-valine biosynthetic process"/>
    <property type="evidence" value="ECO:0007669"/>
    <property type="project" value="UniProtKB-UniPathway"/>
</dbReference>
<evidence type="ECO:0000256" key="1">
    <source>
        <dbReference type="ARBA" id="ARBA00001933"/>
    </source>
</evidence>
<keyword evidence="9 17" id="KW-0808">Transferase</keyword>
<evidence type="ECO:0000313" key="18">
    <source>
        <dbReference type="EMBL" id="KIJ89266.1"/>
    </source>
</evidence>
<keyword evidence="7 17" id="KW-0032">Aminotransferase</keyword>
<dbReference type="EMBL" id="JWSW01000003">
    <property type="protein sequence ID" value="KIJ89266.1"/>
    <property type="molecule type" value="Genomic_DNA"/>
</dbReference>